<evidence type="ECO:0000313" key="1">
    <source>
        <dbReference type="EMBL" id="KAE8075810.1"/>
    </source>
</evidence>
<keyword evidence="2" id="KW-1185">Reference proteome</keyword>
<reference evidence="1 2" key="1">
    <citation type="submission" date="2019-06" db="EMBL/GenBank/DDBJ databases">
        <title>A chromosomal-level reference genome of Carpinus fangiana (Coryloideae, Betulaceae).</title>
        <authorList>
            <person name="Yang X."/>
            <person name="Wang Z."/>
            <person name="Zhang L."/>
            <person name="Hao G."/>
            <person name="Liu J."/>
            <person name="Yang Y."/>
        </authorList>
    </citation>
    <scope>NUCLEOTIDE SEQUENCE [LARGE SCALE GENOMIC DNA]</scope>
    <source>
        <strain evidence="1">Cfa_2016G</strain>
        <tissue evidence="1">Leaf</tissue>
    </source>
</reference>
<evidence type="ECO:0000313" key="2">
    <source>
        <dbReference type="Proteomes" id="UP000327013"/>
    </source>
</evidence>
<dbReference type="Pfam" id="PF05623">
    <property type="entry name" value="DUF789"/>
    <property type="match status" value="1"/>
</dbReference>
<dbReference type="InterPro" id="IPR008507">
    <property type="entry name" value="DUF789"/>
</dbReference>
<protein>
    <submittedName>
        <fullName evidence="1">Uncharacterized protein</fullName>
    </submittedName>
</protein>
<proteinExistence type="predicted"/>
<dbReference type="PANTHER" id="PTHR32010:SF23">
    <property type="entry name" value="IG-LIKE DOMAIN-CONTAINING PROTEIN"/>
    <property type="match status" value="1"/>
</dbReference>
<dbReference type="OrthoDB" id="1920576at2759"/>
<accession>A0A5N6RDD8</accession>
<gene>
    <name evidence="1" type="ORF">FH972_014497</name>
</gene>
<dbReference type="Proteomes" id="UP000327013">
    <property type="component" value="Chromosome 6"/>
</dbReference>
<organism evidence="1 2">
    <name type="scientific">Carpinus fangiana</name>
    <dbReference type="NCBI Taxonomy" id="176857"/>
    <lineage>
        <taxon>Eukaryota</taxon>
        <taxon>Viridiplantae</taxon>
        <taxon>Streptophyta</taxon>
        <taxon>Embryophyta</taxon>
        <taxon>Tracheophyta</taxon>
        <taxon>Spermatophyta</taxon>
        <taxon>Magnoliopsida</taxon>
        <taxon>eudicotyledons</taxon>
        <taxon>Gunneridae</taxon>
        <taxon>Pentapetalae</taxon>
        <taxon>rosids</taxon>
        <taxon>fabids</taxon>
        <taxon>Fagales</taxon>
        <taxon>Betulaceae</taxon>
        <taxon>Carpinus</taxon>
    </lineage>
</organism>
<name>A0A5N6RDD8_9ROSI</name>
<dbReference type="EMBL" id="CM017326">
    <property type="protein sequence ID" value="KAE8075810.1"/>
    <property type="molecule type" value="Genomic_DNA"/>
</dbReference>
<dbReference type="AlphaFoldDB" id="A0A5N6RDD8"/>
<dbReference type="PANTHER" id="PTHR32010">
    <property type="entry name" value="PHOTOSYSTEM II STABILITY/ASSEMBLY FACTOR HCF136, CHLOROPLASTIC"/>
    <property type="match status" value="1"/>
</dbReference>
<sequence length="1017" mass="114102">MGDSGSGSSFSLNRSVLGEINLSEVLEQSRHMALSYVKHTEKLRFDGALLLACGGDPSSSLNENSASMNSEVDIVADSPRTEMLVGKISKKKKKKKAKSTKSLNDKTVDGTGLRKCGLDSAMASRQLLGETTNNPATNYMKGLKNDLPSAGVNPQCAPCMPVVCKDPSAPNGKNLPECSNVRILDLTLNYLTAATWNQSNSGSNVCCAGSEFRKHKPEELSKNCFLENQSPRVLSQCKSCEAKDCTGCNRVVTKTFGRSQNLCGITPINDLAFQSDVVHKTNCHISTRIGRENSHIGWKKNKMNAKGAAQTYVKKRSNFCYVERDISLLEKNLWVKRNSLSSRGLLPSHLIFPPGYSNTAHGMKKMVNNGGVIVDSSQWATQQRLNGGFHKYVSWSSQPRALGTDWERSKSYNSFKHENYYNRKKGQRGYGGSFFRLHDKSVPLQKESSQVPYELYQYKNGNDAQRTIYNSQLAVSYGSHCLNSFPAFSPCIQQNVPCSTSWNIPGQHVLNDFHPYNCMKIPMTEDVVSRFFSASIDSDMCSHLKFHSEDKYKQNGAIGKKWVPVGTKRSRLLKQTNSAGESRISESSIAEVDGQKVESIRDSVIYGEKTKLNPRVLIGSNMASEALKAAYQLQLASEGIHCVMGYPLAEFERLIHSFAPVISSSCAYEKCVVCIDKQPSHSLLCKHQAPNVSLQVVWNWYEKPGNYGLEVKAEDLQNLNGLHIDSISFHAHFVPFLSAVQLFGYRHLLEYSDESREHTSLEMQDKGEVGPYFSFPKTLFAKHSEAIEVNHNLKEYMEPAWNFDSVQEPVSSSKVSPCKESDSSNLDSLSASFDTELLFEFFESDQPQYRKPLHEKIVELVDVGTSRHQMYGDPSNLELINLQELHPASWFSVAWYPIYRIPEGNFRASFLTFHSLGHLVQRHILSDSLNKNAFCIVSPVLGLQSYNTQGECWFNPKISVETTLKELTPSNGFEILKERLKTLEEHALLFARGCVRKNNVMEFNRQPDYEFFTSRKN</sequence>